<name>A0A9W9SZ63_9EURO</name>
<dbReference type="EMBL" id="JAPQKQ010000003">
    <property type="protein sequence ID" value="KAJ5203402.1"/>
    <property type="molecule type" value="Genomic_DNA"/>
</dbReference>
<keyword evidence="3" id="KW-1185">Reference proteome</keyword>
<evidence type="ECO:0000313" key="2">
    <source>
        <dbReference type="EMBL" id="KAJ5203402.1"/>
    </source>
</evidence>
<proteinExistence type="predicted"/>
<feature type="compositionally biased region" description="Polar residues" evidence="1">
    <location>
        <begin position="1"/>
        <end position="20"/>
    </location>
</feature>
<dbReference type="AlphaFoldDB" id="A0A9W9SZ63"/>
<evidence type="ECO:0000256" key="1">
    <source>
        <dbReference type="SAM" id="MobiDB-lite"/>
    </source>
</evidence>
<protein>
    <submittedName>
        <fullName evidence="2">Uncharacterized protein</fullName>
    </submittedName>
</protein>
<dbReference type="Proteomes" id="UP001150942">
    <property type="component" value="Unassembled WGS sequence"/>
</dbReference>
<evidence type="ECO:0000313" key="3">
    <source>
        <dbReference type="Proteomes" id="UP001150942"/>
    </source>
</evidence>
<sequence>MTITKDSSVKQSTLPLSTKADQPPTLKRKASQDETRTEHKKRAKQSPFVSALQVHALNSLNDEPPLSPEQPAPPISPASPVSPVPVIGGRMDLNATWDNDGIDLLEEFKDIIKFI</sequence>
<feature type="region of interest" description="Disordered" evidence="1">
    <location>
        <begin position="1"/>
        <end position="83"/>
    </location>
</feature>
<reference evidence="2" key="2">
    <citation type="journal article" date="2023" name="IMA Fungus">
        <title>Comparative genomic study of the Penicillium genus elucidates a diverse pangenome and 15 lateral gene transfer events.</title>
        <authorList>
            <person name="Petersen C."/>
            <person name="Sorensen T."/>
            <person name="Nielsen M.R."/>
            <person name="Sondergaard T.E."/>
            <person name="Sorensen J.L."/>
            <person name="Fitzpatrick D.A."/>
            <person name="Frisvad J.C."/>
            <person name="Nielsen K.L."/>
        </authorList>
    </citation>
    <scope>NUCLEOTIDE SEQUENCE</scope>
    <source>
        <strain evidence="2">IBT 20477</strain>
    </source>
</reference>
<accession>A0A9W9SZ63</accession>
<organism evidence="2 3">
    <name type="scientific">Penicillium cf. viridicatum</name>
    <dbReference type="NCBI Taxonomy" id="2972119"/>
    <lineage>
        <taxon>Eukaryota</taxon>
        <taxon>Fungi</taxon>
        <taxon>Dikarya</taxon>
        <taxon>Ascomycota</taxon>
        <taxon>Pezizomycotina</taxon>
        <taxon>Eurotiomycetes</taxon>
        <taxon>Eurotiomycetidae</taxon>
        <taxon>Eurotiales</taxon>
        <taxon>Aspergillaceae</taxon>
        <taxon>Penicillium</taxon>
    </lineage>
</organism>
<reference evidence="2" key="1">
    <citation type="submission" date="2022-11" db="EMBL/GenBank/DDBJ databases">
        <authorList>
            <person name="Petersen C."/>
        </authorList>
    </citation>
    <scope>NUCLEOTIDE SEQUENCE</scope>
    <source>
        <strain evidence="2">IBT 20477</strain>
    </source>
</reference>
<comment type="caution">
    <text evidence="2">The sequence shown here is derived from an EMBL/GenBank/DDBJ whole genome shotgun (WGS) entry which is preliminary data.</text>
</comment>
<gene>
    <name evidence="2" type="ORF">N7449_005481</name>
</gene>
<feature type="compositionally biased region" description="Pro residues" evidence="1">
    <location>
        <begin position="65"/>
        <end position="83"/>
    </location>
</feature>